<dbReference type="EMBL" id="JAANOH010000002">
    <property type="protein sequence ID" value="MCZ2475189.1"/>
    <property type="molecule type" value="Genomic_DNA"/>
</dbReference>
<dbReference type="Pfam" id="PF00327">
    <property type="entry name" value="Ribosomal_L30"/>
    <property type="match status" value="1"/>
</dbReference>
<evidence type="ECO:0000256" key="1">
    <source>
        <dbReference type="ARBA" id="ARBA00007594"/>
    </source>
</evidence>
<dbReference type="HAMAP" id="MF_01371_B">
    <property type="entry name" value="Ribosomal_uL30_B"/>
    <property type="match status" value="1"/>
</dbReference>
<comment type="caution">
    <text evidence="7">The sequence shown here is derived from an EMBL/GenBank/DDBJ whole genome shotgun (WGS) entry which is preliminary data.</text>
</comment>
<dbReference type="GO" id="GO:0005840">
    <property type="term" value="C:ribosome"/>
    <property type="evidence" value="ECO:0007669"/>
    <property type="project" value="UniProtKB-KW"/>
</dbReference>
<protein>
    <recommendedName>
        <fullName evidence="5">Large ribosomal subunit protein uL30</fullName>
    </recommendedName>
</protein>
<comment type="similarity">
    <text evidence="1 5">Belongs to the universal ribosomal protein uL30 family.</text>
</comment>
<sequence>MEHTMSKVKITQVKSAIKRPEVQKRTIQALGLGKIRKSVEVELNPAIAGMIRAVNHLIVVENI</sequence>
<evidence type="ECO:0000256" key="5">
    <source>
        <dbReference type="HAMAP-Rule" id="MF_01371"/>
    </source>
</evidence>
<keyword evidence="4 5" id="KW-0687">Ribonucleoprotein</keyword>
<dbReference type="InterPro" id="IPR036919">
    <property type="entry name" value="Ribo_uL30_ferredoxin-like_sf"/>
</dbReference>
<accession>A0ABT4JFX3</accession>
<dbReference type="NCBIfam" id="TIGR01308">
    <property type="entry name" value="rpmD_bact"/>
    <property type="match status" value="1"/>
</dbReference>
<dbReference type="CDD" id="cd01658">
    <property type="entry name" value="Ribosomal_L30"/>
    <property type="match status" value="1"/>
</dbReference>
<dbReference type="InterPro" id="IPR005996">
    <property type="entry name" value="Ribosomal_uL30_bac-type"/>
</dbReference>
<dbReference type="InterPro" id="IPR016082">
    <property type="entry name" value="Ribosomal_uL30_ferredoxin-like"/>
</dbReference>
<dbReference type="PANTHER" id="PTHR15892">
    <property type="entry name" value="MITOCHONDRIAL RIBOSOMAL PROTEIN L30"/>
    <property type="match status" value="1"/>
</dbReference>
<gene>
    <name evidence="5 7" type="primary">rpmD</name>
    <name evidence="7" type="ORF">G9H61_07015</name>
</gene>
<reference evidence="7 8" key="1">
    <citation type="submission" date="2020-03" db="EMBL/GenBank/DDBJ databases">
        <authorList>
            <person name="Pitt A."/>
            <person name="Hahn M.W."/>
        </authorList>
    </citation>
    <scope>NUCLEOTIDE SEQUENCE [LARGE SCALE GENOMIC DNA]</scope>
    <source>
        <strain evidence="7 8">5A-MARBSE</strain>
    </source>
</reference>
<comment type="subunit">
    <text evidence="2 5">Part of the 50S ribosomal subunit.</text>
</comment>
<dbReference type="PANTHER" id="PTHR15892:SF2">
    <property type="entry name" value="LARGE RIBOSOMAL SUBUNIT PROTEIN UL30M"/>
    <property type="match status" value="1"/>
</dbReference>
<organism evidence="7 8">
    <name type="scientific">Aquirufa ecclesiirivi</name>
    <dbReference type="NCBI Taxonomy" id="2715124"/>
    <lineage>
        <taxon>Bacteria</taxon>
        <taxon>Pseudomonadati</taxon>
        <taxon>Bacteroidota</taxon>
        <taxon>Cytophagia</taxon>
        <taxon>Cytophagales</taxon>
        <taxon>Flectobacillaceae</taxon>
        <taxon>Aquirufa</taxon>
    </lineage>
</organism>
<dbReference type="SUPFAM" id="SSF55129">
    <property type="entry name" value="Ribosomal protein L30p/L7e"/>
    <property type="match status" value="1"/>
</dbReference>
<dbReference type="PIRSF" id="PIRSF002211">
    <property type="entry name" value="Ribosomal_L30_bac-type"/>
    <property type="match status" value="1"/>
</dbReference>
<evidence type="ECO:0000313" key="8">
    <source>
        <dbReference type="Proteomes" id="UP001321186"/>
    </source>
</evidence>
<evidence type="ECO:0000259" key="6">
    <source>
        <dbReference type="Pfam" id="PF00327"/>
    </source>
</evidence>
<dbReference type="Gene3D" id="3.30.1390.20">
    <property type="entry name" value="Ribosomal protein L30, ferredoxin-like fold domain"/>
    <property type="match status" value="1"/>
</dbReference>
<proteinExistence type="inferred from homology"/>
<name>A0ABT4JFX3_9BACT</name>
<evidence type="ECO:0000256" key="2">
    <source>
        <dbReference type="ARBA" id="ARBA00011838"/>
    </source>
</evidence>
<evidence type="ECO:0000256" key="4">
    <source>
        <dbReference type="ARBA" id="ARBA00023274"/>
    </source>
</evidence>
<feature type="domain" description="Large ribosomal subunit protein uL30-like ferredoxin-like fold" evidence="6">
    <location>
        <begin position="8"/>
        <end position="58"/>
    </location>
</feature>
<evidence type="ECO:0000313" key="7">
    <source>
        <dbReference type="EMBL" id="MCZ2475189.1"/>
    </source>
</evidence>
<keyword evidence="8" id="KW-1185">Reference proteome</keyword>
<keyword evidence="3 5" id="KW-0689">Ribosomal protein</keyword>
<dbReference type="Proteomes" id="UP001321186">
    <property type="component" value="Unassembled WGS sequence"/>
</dbReference>
<evidence type="ECO:0000256" key="3">
    <source>
        <dbReference type="ARBA" id="ARBA00022980"/>
    </source>
</evidence>